<keyword evidence="3" id="KW-1185">Reference proteome</keyword>
<dbReference type="PANTHER" id="PTHR11630:SF75">
    <property type="entry name" value="MINICHROMOSOME MAINTENANCE DOMAIN-CONTAINING PROTEIN 2"/>
    <property type="match status" value="1"/>
</dbReference>
<protein>
    <recommendedName>
        <fullName evidence="1">MCM AAA-lid domain-containing protein</fullName>
    </recommendedName>
</protein>
<proteinExistence type="predicted"/>
<accession>A0A0D2WHG0</accession>
<sequence length="647" mass="71801">MNDQLSHDQRTAMRQYLLHRNEVPRLIEYIELDVETQSGRYAATALTHQAGASSRLEDLVIEYRPECDVHELLDFRHWHMDSCDSPIATVPDDALGCPFRVRGQVVALTGATQAICDYAERPQDVIARHKCVVCDSESFMLEECVRGRKTQPLSILTLAAVGRERPFSQLSVIVQGVYLEIYGVFLPSAHFSSKNQARGRLPKRHLKIFQIPTTAFSPPVLTPAYGNIMSTITDNTLREIIQRASAISRMFMAHAVPRGTYTRLRLLCLLSLLSRETMLHSTSAQGRANHTSSALHLLVLLPEDDPVVARLIAQAATYFDDGRGLTHQTSMGLVPTATWDAQAPNPTIADGSLSLAADGVCLIQNVSHLRPAELDTLYQVPEITVSAQAPAAQQLRHGTALQVEVTTTIHSTVWATTDSRTVTREGPLHDRHAAMEALVPVGTTRSKAWSAQKIMQAVDLIHRPATAASASLEVDRAICAHVLDTVQAQNDERELAHADSVRSLLHTIRTVTPTRLPFDNEAQQLLQEFFAACRRVQSRGVHATEIPSRAFSTLTKLATAHCRLSLRHCVSVADALIAIMLFEEVQTVRTGYSVLQQRPLVHDPDAFQPDVKFDHSAHAKQLYRHVVEFCQAHCSSEWYHDDDAQVP</sequence>
<dbReference type="EMBL" id="KE346360">
    <property type="protein sequence ID" value="KJE89050.1"/>
    <property type="molecule type" value="Genomic_DNA"/>
</dbReference>
<evidence type="ECO:0000313" key="3">
    <source>
        <dbReference type="Proteomes" id="UP000008743"/>
    </source>
</evidence>
<dbReference type="PhylomeDB" id="A0A0D2WHG0"/>
<dbReference type="RefSeq" id="XP_004365479.1">
    <property type="nucleotide sequence ID" value="XM_004365422.1"/>
</dbReference>
<evidence type="ECO:0000259" key="1">
    <source>
        <dbReference type="Pfam" id="PF17855"/>
    </source>
</evidence>
<dbReference type="AlphaFoldDB" id="A0A0D2WHG0"/>
<dbReference type="Proteomes" id="UP000008743">
    <property type="component" value="Unassembled WGS sequence"/>
</dbReference>
<dbReference type="Gene3D" id="3.40.50.300">
    <property type="entry name" value="P-loop containing nucleotide triphosphate hydrolases"/>
    <property type="match status" value="1"/>
</dbReference>
<feature type="domain" description="MCM AAA-lid" evidence="1">
    <location>
        <begin position="509"/>
        <end position="584"/>
    </location>
</feature>
<reference evidence="3" key="1">
    <citation type="submission" date="2011-02" db="EMBL/GenBank/DDBJ databases">
        <title>The Genome Sequence of Capsaspora owczarzaki ATCC 30864.</title>
        <authorList>
            <person name="Russ C."/>
            <person name="Cuomo C."/>
            <person name="Burger G."/>
            <person name="Gray M.W."/>
            <person name="Holland P.W.H."/>
            <person name="King N."/>
            <person name="Lang F.B.F."/>
            <person name="Roger A.J."/>
            <person name="Ruiz-Trillo I."/>
            <person name="Young S.K."/>
            <person name="Zeng Q."/>
            <person name="Gargeya S."/>
            <person name="Alvarado L."/>
            <person name="Berlin A."/>
            <person name="Chapman S.B."/>
            <person name="Chen Z."/>
            <person name="Freedman E."/>
            <person name="Gellesch M."/>
            <person name="Goldberg J."/>
            <person name="Griggs A."/>
            <person name="Gujja S."/>
            <person name="Heilman E."/>
            <person name="Heiman D."/>
            <person name="Howarth C."/>
            <person name="Mehta T."/>
            <person name="Neiman D."/>
            <person name="Pearson M."/>
            <person name="Roberts A."/>
            <person name="Saif S."/>
            <person name="Shea T."/>
            <person name="Shenoy N."/>
            <person name="Sisk P."/>
            <person name="Stolte C."/>
            <person name="Sykes S."/>
            <person name="White J."/>
            <person name="Yandava C."/>
            <person name="Haas B."/>
            <person name="Nusbaum C."/>
            <person name="Birren B."/>
        </authorList>
    </citation>
    <scope>NUCLEOTIDE SEQUENCE</scope>
    <source>
        <strain evidence="3">ATCC 30864</strain>
    </source>
</reference>
<dbReference type="OrthoDB" id="2015372at2759"/>
<dbReference type="GO" id="GO:0017116">
    <property type="term" value="F:single-stranded DNA helicase activity"/>
    <property type="evidence" value="ECO:0007669"/>
    <property type="project" value="TreeGrafter"/>
</dbReference>
<dbReference type="GO" id="GO:0005634">
    <property type="term" value="C:nucleus"/>
    <property type="evidence" value="ECO:0007669"/>
    <property type="project" value="TreeGrafter"/>
</dbReference>
<dbReference type="InParanoid" id="A0A0D2WHG0"/>
<dbReference type="InterPro" id="IPR027417">
    <property type="entry name" value="P-loop_NTPase"/>
</dbReference>
<dbReference type="GO" id="GO:0000727">
    <property type="term" value="P:double-strand break repair via break-induced replication"/>
    <property type="evidence" value="ECO:0007669"/>
    <property type="project" value="TreeGrafter"/>
</dbReference>
<name>A0A0D2WHG0_CAPO3</name>
<evidence type="ECO:0000313" key="2">
    <source>
        <dbReference type="EMBL" id="KJE89050.1"/>
    </source>
</evidence>
<dbReference type="InterPro" id="IPR041562">
    <property type="entry name" value="MCM_lid"/>
</dbReference>
<dbReference type="Pfam" id="PF17855">
    <property type="entry name" value="MCM_lid"/>
    <property type="match status" value="1"/>
</dbReference>
<organism evidence="2 3">
    <name type="scientific">Capsaspora owczarzaki (strain ATCC 30864)</name>
    <dbReference type="NCBI Taxonomy" id="595528"/>
    <lineage>
        <taxon>Eukaryota</taxon>
        <taxon>Filasterea</taxon>
        <taxon>Capsaspora</taxon>
    </lineage>
</organism>
<dbReference type="InterPro" id="IPR031327">
    <property type="entry name" value="MCM"/>
</dbReference>
<dbReference type="GO" id="GO:0003677">
    <property type="term" value="F:DNA binding"/>
    <property type="evidence" value="ECO:0007669"/>
    <property type="project" value="InterPro"/>
</dbReference>
<gene>
    <name evidence="2" type="ORF">CAOG_000608</name>
</gene>
<dbReference type="GO" id="GO:0005524">
    <property type="term" value="F:ATP binding"/>
    <property type="evidence" value="ECO:0007669"/>
    <property type="project" value="InterPro"/>
</dbReference>
<dbReference type="STRING" id="595528.A0A0D2WHG0"/>
<dbReference type="PANTHER" id="PTHR11630">
    <property type="entry name" value="DNA REPLICATION LICENSING FACTOR MCM FAMILY MEMBER"/>
    <property type="match status" value="1"/>
</dbReference>